<dbReference type="InterPro" id="IPR052155">
    <property type="entry name" value="Biofilm_reg_signaling"/>
</dbReference>
<dbReference type="Pfam" id="PF00990">
    <property type="entry name" value="GGDEF"/>
    <property type="match status" value="1"/>
</dbReference>
<dbReference type="SMART" id="SM00267">
    <property type="entry name" value="GGDEF"/>
    <property type="match status" value="1"/>
</dbReference>
<dbReference type="AlphaFoldDB" id="A0A7V6CD67"/>
<dbReference type="SUPFAM" id="SSF141868">
    <property type="entry name" value="EAL domain-like"/>
    <property type="match status" value="1"/>
</dbReference>
<dbReference type="NCBIfam" id="TIGR00229">
    <property type="entry name" value="sensory_box"/>
    <property type="match status" value="2"/>
</dbReference>
<dbReference type="EMBL" id="DRWR01000018">
    <property type="protein sequence ID" value="HHQ15390.1"/>
    <property type="molecule type" value="Genomic_DNA"/>
</dbReference>
<sequence length="1066" mass="125901">MTLKVSICPHCLPKKTIWGKFFQSLSEILDFKLLFEEVKDFQKETEKIEKKEYFLYYASPTSAYLLYKKGYHPIGKFINQIDKLLIIGSDNWEDIYKKEFIRVATINERFYILPIVQISYKFKIDFFRIEMILTETHEETLDKLIKGECDLGIIFQEYLDFYPELRDKVRIFEEFTLETSHYFMLNPVIPKNKVLEALKRIDPKIIKALGYEGIEVFEKETIEKLESFFLLSELNFEILKARSLQELLLKNPFIGVLIYNEKYIYANSYVCEITGYTKEEICELKPEELLYFEEDKEKIREVVKRRLKGEYFLKTWEDIAWKAKDGRKVYIRACSTTIFYDGRFCGFVLVYDVTKTKRLERLLQILREINQVLIQVDSEKSFFEKIGKSLIDVYGLKMVWVGIPDYETKLIKPLYVFGEEKGYLKEIKVSMEENSPEGRGPVGKAFRENKIQIISDTEKDPNFIPWREPALKRGYKSVSAIPLKTNEEVKYILALYADEPFFFEEENREILDEMKRDIEFGLRKIDMLIKEKILAETLKNLEELVITLDQDGTIMFINEKGCEILGYPQKEIIGKPIGIFNFRFKEEPLEKLLKKLENPLRIPVSFETSEKTLWFDMKINFVKLNEELFRYVLIAEEVSKILELKEKLDKERFLDSLTGLLNYEGFQEKTKEILPFIGGEGVMFIIDLCDFTYINTQFGYEGGNFCLKKIAKRLSSFLEESFISRVFSDSFAFFFYNLKDKQQIFEILKTLKELISKPIKLNNQTINFIFDAGVAIYPQDGKTFEELWEKASLALLEAKRKGKGVIETYSSLMREKINYYFKSETLIKRAFEEELFVFYYQPYFDINTLKIMGLEALVRIKEKDGTLYLPSDFLEYLENSLYWKEFEEWGIKTIKEKILQWKIPISFNLSSKAFTDLNFVKKLIKKFEDEQFFSNFGIEITERIIFQNVEEIKELVSFLKKQGIKVVLDDFGIGYTSLCCLKDIPFDILKIDRIFINDMFKSKKELILVKSIIDIGHSFGMKVLAEGVETKEQLNYLDIMGCDYVQGFYLAKPMPEEEVKKLLNKK</sequence>
<dbReference type="InterPro" id="IPR001633">
    <property type="entry name" value="EAL_dom"/>
</dbReference>
<dbReference type="PROSITE" id="PS50887">
    <property type="entry name" value="GGDEF"/>
    <property type="match status" value="1"/>
</dbReference>
<dbReference type="InterPro" id="IPR013655">
    <property type="entry name" value="PAS_fold_3"/>
</dbReference>
<dbReference type="Pfam" id="PF00563">
    <property type="entry name" value="EAL"/>
    <property type="match status" value="1"/>
</dbReference>
<dbReference type="PANTHER" id="PTHR44757">
    <property type="entry name" value="DIGUANYLATE CYCLASE DGCP"/>
    <property type="match status" value="1"/>
</dbReference>
<dbReference type="Gene3D" id="3.30.450.20">
    <property type="entry name" value="PAS domain"/>
    <property type="match status" value="2"/>
</dbReference>
<dbReference type="SMART" id="SM00052">
    <property type="entry name" value="EAL"/>
    <property type="match status" value="1"/>
</dbReference>
<dbReference type="GO" id="GO:0006355">
    <property type="term" value="P:regulation of DNA-templated transcription"/>
    <property type="evidence" value="ECO:0007669"/>
    <property type="project" value="InterPro"/>
</dbReference>
<dbReference type="PROSITE" id="PS50883">
    <property type="entry name" value="EAL"/>
    <property type="match status" value="1"/>
</dbReference>
<dbReference type="InterPro" id="IPR035919">
    <property type="entry name" value="EAL_sf"/>
</dbReference>
<dbReference type="InterPro" id="IPR035965">
    <property type="entry name" value="PAS-like_dom_sf"/>
</dbReference>
<accession>A0A7V6CD67</accession>
<dbReference type="SMART" id="SM00091">
    <property type="entry name" value="PAS"/>
    <property type="match status" value="2"/>
</dbReference>
<dbReference type="CDD" id="cd01948">
    <property type="entry name" value="EAL"/>
    <property type="match status" value="1"/>
</dbReference>
<evidence type="ECO:0000259" key="2">
    <source>
        <dbReference type="PROSITE" id="PS50883"/>
    </source>
</evidence>
<dbReference type="InterPro" id="IPR029016">
    <property type="entry name" value="GAF-like_dom_sf"/>
</dbReference>
<reference evidence="4" key="1">
    <citation type="journal article" date="2020" name="mSystems">
        <title>Genome- and Community-Level Interaction Insights into Carbon Utilization and Element Cycling Functions of Hydrothermarchaeota in Hydrothermal Sediment.</title>
        <authorList>
            <person name="Zhou Z."/>
            <person name="Liu Y."/>
            <person name="Xu W."/>
            <person name="Pan J."/>
            <person name="Luo Z.H."/>
            <person name="Li M."/>
        </authorList>
    </citation>
    <scope>NUCLEOTIDE SEQUENCE [LARGE SCALE GENOMIC DNA]</scope>
    <source>
        <strain evidence="4">SpSt-106</strain>
    </source>
</reference>
<evidence type="ECO:0000259" key="1">
    <source>
        <dbReference type="PROSITE" id="PS50112"/>
    </source>
</evidence>
<dbReference type="SUPFAM" id="SSF55073">
    <property type="entry name" value="Nucleotide cyclase"/>
    <property type="match status" value="1"/>
</dbReference>
<feature type="domain" description="GGDEF" evidence="3">
    <location>
        <begin position="679"/>
        <end position="811"/>
    </location>
</feature>
<dbReference type="Gene3D" id="3.30.450.40">
    <property type="match status" value="1"/>
</dbReference>
<dbReference type="PROSITE" id="PS50112">
    <property type="entry name" value="PAS"/>
    <property type="match status" value="2"/>
</dbReference>
<dbReference type="NCBIfam" id="TIGR00254">
    <property type="entry name" value="GGDEF"/>
    <property type="match status" value="1"/>
</dbReference>
<dbReference type="PANTHER" id="PTHR44757:SF2">
    <property type="entry name" value="BIOFILM ARCHITECTURE MAINTENANCE PROTEIN MBAA"/>
    <property type="match status" value="1"/>
</dbReference>
<comment type="caution">
    <text evidence="4">The sequence shown here is derived from an EMBL/GenBank/DDBJ whole genome shotgun (WGS) entry which is preliminary data.</text>
</comment>
<dbReference type="SUPFAM" id="SSF55785">
    <property type="entry name" value="PYP-like sensor domain (PAS domain)"/>
    <property type="match status" value="2"/>
</dbReference>
<proteinExistence type="predicted"/>
<dbReference type="Pfam" id="PF08447">
    <property type="entry name" value="PAS_3"/>
    <property type="match status" value="1"/>
</dbReference>
<dbReference type="InterPro" id="IPR000160">
    <property type="entry name" value="GGDEF_dom"/>
</dbReference>
<gene>
    <name evidence="4" type="ORF">ENM15_00970</name>
</gene>
<dbReference type="InterPro" id="IPR043128">
    <property type="entry name" value="Rev_trsase/Diguanyl_cyclase"/>
</dbReference>
<name>A0A7V6CD67_9BACT</name>
<feature type="domain" description="EAL" evidence="2">
    <location>
        <begin position="820"/>
        <end position="1066"/>
    </location>
</feature>
<dbReference type="CDD" id="cd00130">
    <property type="entry name" value="PAS"/>
    <property type="match status" value="2"/>
</dbReference>
<dbReference type="Pfam" id="PF00989">
    <property type="entry name" value="PAS"/>
    <property type="match status" value="1"/>
</dbReference>
<feature type="domain" description="PAS" evidence="1">
    <location>
        <begin position="530"/>
        <end position="603"/>
    </location>
</feature>
<organism evidence="4">
    <name type="scientific">Thermodesulfobacterium geofontis</name>
    <dbReference type="NCBI Taxonomy" id="1295609"/>
    <lineage>
        <taxon>Bacteria</taxon>
        <taxon>Pseudomonadati</taxon>
        <taxon>Thermodesulfobacteriota</taxon>
        <taxon>Thermodesulfobacteria</taxon>
        <taxon>Thermodesulfobacteriales</taxon>
        <taxon>Thermodesulfobacteriaceae</taxon>
        <taxon>Thermodesulfobacterium</taxon>
    </lineage>
</organism>
<protein>
    <submittedName>
        <fullName evidence="4">EAL domain-containing protein</fullName>
    </submittedName>
</protein>
<dbReference type="SUPFAM" id="SSF55781">
    <property type="entry name" value="GAF domain-like"/>
    <property type="match status" value="1"/>
</dbReference>
<feature type="domain" description="PAS" evidence="1">
    <location>
        <begin position="264"/>
        <end position="310"/>
    </location>
</feature>
<dbReference type="CDD" id="cd01949">
    <property type="entry name" value="GGDEF"/>
    <property type="match status" value="1"/>
</dbReference>
<dbReference type="InterPro" id="IPR029787">
    <property type="entry name" value="Nucleotide_cyclase"/>
</dbReference>
<dbReference type="Gene3D" id="3.30.70.270">
    <property type="match status" value="1"/>
</dbReference>
<dbReference type="InterPro" id="IPR003018">
    <property type="entry name" value="GAF"/>
</dbReference>
<evidence type="ECO:0000313" key="4">
    <source>
        <dbReference type="EMBL" id="HHQ15390.1"/>
    </source>
</evidence>
<dbReference type="InterPro" id="IPR000014">
    <property type="entry name" value="PAS"/>
</dbReference>
<evidence type="ECO:0000259" key="3">
    <source>
        <dbReference type="PROSITE" id="PS50887"/>
    </source>
</evidence>
<dbReference type="Pfam" id="PF12974">
    <property type="entry name" value="Phosphonate-bd"/>
    <property type="match status" value="1"/>
</dbReference>
<dbReference type="Gene3D" id="3.20.20.450">
    <property type="entry name" value="EAL domain"/>
    <property type="match status" value="1"/>
</dbReference>
<dbReference type="Pfam" id="PF13185">
    <property type="entry name" value="GAF_2"/>
    <property type="match status" value="1"/>
</dbReference>
<dbReference type="InterPro" id="IPR013767">
    <property type="entry name" value="PAS_fold"/>
</dbReference>